<proteinExistence type="inferred from homology"/>
<dbReference type="GO" id="GO:0004620">
    <property type="term" value="F:phospholipase activity"/>
    <property type="evidence" value="ECO:0007669"/>
    <property type="project" value="TreeGrafter"/>
</dbReference>
<dbReference type="PANTHER" id="PTHR23509">
    <property type="entry name" value="PA-PL1 PHOSPHOLIPASE FAMILY"/>
    <property type="match status" value="1"/>
</dbReference>
<feature type="domain" description="DDHD" evidence="3">
    <location>
        <begin position="1454"/>
        <end position="1665"/>
    </location>
</feature>
<feature type="region of interest" description="Disordered" evidence="2">
    <location>
        <begin position="924"/>
        <end position="963"/>
    </location>
</feature>
<feature type="region of interest" description="Disordered" evidence="2">
    <location>
        <begin position="514"/>
        <end position="541"/>
    </location>
</feature>
<protein>
    <recommendedName>
        <fullName evidence="3">DDHD domain-containing protein</fullName>
    </recommendedName>
</protein>
<dbReference type="Pfam" id="PF23463">
    <property type="entry name" value="WWE_2"/>
    <property type="match status" value="1"/>
</dbReference>
<feature type="region of interest" description="Disordered" evidence="2">
    <location>
        <begin position="1594"/>
        <end position="1614"/>
    </location>
</feature>
<dbReference type="InterPro" id="IPR057826">
    <property type="entry name" value="WWE_C20G8.02"/>
</dbReference>
<dbReference type="STRING" id="43041.A0A182K1Z6"/>
<dbReference type="GO" id="GO:0030134">
    <property type="term" value="C:COPII-coated ER to Golgi transport vesicle"/>
    <property type="evidence" value="ECO:0007669"/>
    <property type="project" value="TreeGrafter"/>
</dbReference>
<dbReference type="GO" id="GO:0046872">
    <property type="term" value="F:metal ion binding"/>
    <property type="evidence" value="ECO:0007669"/>
    <property type="project" value="InterPro"/>
</dbReference>
<dbReference type="InterPro" id="IPR057825">
    <property type="entry name" value="WWE_SEC23-DDH2"/>
</dbReference>
<feature type="region of interest" description="Disordered" evidence="2">
    <location>
        <begin position="184"/>
        <end position="241"/>
    </location>
</feature>
<evidence type="ECO:0000256" key="2">
    <source>
        <dbReference type="SAM" id="MobiDB-lite"/>
    </source>
</evidence>
<dbReference type="Proteomes" id="UP000075881">
    <property type="component" value="Unassembled WGS sequence"/>
</dbReference>
<feature type="compositionally biased region" description="Acidic residues" evidence="2">
    <location>
        <begin position="1402"/>
        <end position="1411"/>
    </location>
</feature>
<feature type="region of interest" description="Disordered" evidence="2">
    <location>
        <begin position="744"/>
        <end position="778"/>
    </location>
</feature>
<dbReference type="InterPro" id="IPR058055">
    <property type="entry name" value="PA-PLA1"/>
</dbReference>
<dbReference type="InterPro" id="IPR004177">
    <property type="entry name" value="DDHD_dom"/>
</dbReference>
<evidence type="ECO:0000313" key="5">
    <source>
        <dbReference type="Proteomes" id="UP000075881"/>
    </source>
</evidence>
<feature type="compositionally biased region" description="Polar residues" evidence="2">
    <location>
        <begin position="1594"/>
        <end position="1611"/>
    </location>
</feature>
<evidence type="ECO:0000256" key="1">
    <source>
        <dbReference type="ARBA" id="ARBA00038464"/>
    </source>
</evidence>
<feature type="compositionally biased region" description="Polar residues" evidence="2">
    <location>
        <begin position="29"/>
        <end position="50"/>
    </location>
</feature>
<feature type="region of interest" description="Disordered" evidence="2">
    <location>
        <begin position="117"/>
        <end position="170"/>
    </location>
</feature>
<evidence type="ECO:0000313" key="4">
    <source>
        <dbReference type="EnsemblMetazoa" id="ACHR004780-PA"/>
    </source>
</evidence>
<evidence type="ECO:0000259" key="3">
    <source>
        <dbReference type="PROSITE" id="PS51043"/>
    </source>
</evidence>
<reference evidence="4" key="2">
    <citation type="submission" date="2020-05" db="UniProtKB">
        <authorList>
            <consortium name="EnsemblMetazoa"/>
        </authorList>
    </citation>
    <scope>IDENTIFICATION</scope>
    <source>
        <strain evidence="4">ACHKN1017</strain>
    </source>
</reference>
<name>A0A182K1Z6_9DIPT</name>
<feature type="region of interest" description="Disordered" evidence="2">
    <location>
        <begin position="421"/>
        <end position="449"/>
    </location>
</feature>
<feature type="region of interest" description="Disordered" evidence="2">
    <location>
        <begin position="1"/>
        <end position="85"/>
    </location>
</feature>
<feature type="region of interest" description="Disordered" evidence="2">
    <location>
        <begin position="602"/>
        <end position="630"/>
    </location>
</feature>
<feature type="compositionally biased region" description="Polar residues" evidence="2">
    <location>
        <begin position="144"/>
        <end position="170"/>
    </location>
</feature>
<dbReference type="EnsemblMetazoa" id="ACHR004780-RA">
    <property type="protein sequence ID" value="ACHR004780-PA"/>
    <property type="gene ID" value="ACHR004780"/>
</dbReference>
<dbReference type="VEuPathDB" id="VectorBase:ACHR004780"/>
<comment type="similarity">
    <text evidence="1">Belongs to the PA-PLA1 family.</text>
</comment>
<dbReference type="PROSITE" id="PS51043">
    <property type="entry name" value="DDHD"/>
    <property type="match status" value="1"/>
</dbReference>
<reference evidence="5" key="1">
    <citation type="submission" date="2013-03" db="EMBL/GenBank/DDBJ databases">
        <title>The Genome Sequence of Anopheles christyi ACHKN1017.</title>
        <authorList>
            <consortium name="The Broad Institute Genomics Platform"/>
            <person name="Neafsey D.E."/>
            <person name="Besansky N."/>
            <person name="Walker B."/>
            <person name="Young S.K."/>
            <person name="Zeng Q."/>
            <person name="Gargeya S."/>
            <person name="Fitzgerald M."/>
            <person name="Haas B."/>
            <person name="Abouelleil A."/>
            <person name="Allen A.W."/>
            <person name="Alvarado L."/>
            <person name="Arachchi H.M."/>
            <person name="Berlin A.M."/>
            <person name="Chapman S.B."/>
            <person name="Gainer-Dewar J."/>
            <person name="Goldberg J."/>
            <person name="Griggs A."/>
            <person name="Gujja S."/>
            <person name="Hansen M."/>
            <person name="Howarth C."/>
            <person name="Imamovic A."/>
            <person name="Ireland A."/>
            <person name="Larimer J."/>
            <person name="McCowan C."/>
            <person name="Murphy C."/>
            <person name="Pearson M."/>
            <person name="Poon T.W."/>
            <person name="Priest M."/>
            <person name="Roberts A."/>
            <person name="Saif S."/>
            <person name="Shea T."/>
            <person name="Sisk P."/>
            <person name="Sykes S."/>
            <person name="Wortman J."/>
            <person name="Nusbaum C."/>
            <person name="Birren B."/>
        </authorList>
    </citation>
    <scope>NUCLEOTIDE SEQUENCE [LARGE SCALE GENOMIC DNA]</scope>
    <source>
        <strain evidence="5">ACHKN1017</strain>
    </source>
</reference>
<keyword evidence="5" id="KW-1185">Reference proteome</keyword>
<accession>A0A182K1Z6</accession>
<dbReference type="PANTHER" id="PTHR23509:SF10">
    <property type="entry name" value="LD21067P"/>
    <property type="match status" value="1"/>
</dbReference>
<feature type="region of interest" description="Disordered" evidence="2">
    <location>
        <begin position="1395"/>
        <end position="1416"/>
    </location>
</feature>
<sequence>MAYPWVKVPPKPAIFSSQQTGTIPELPQDTDSFSEIDLTATSDSQASSRPPTIDYNPLQDLEDADGRPSAGQFGDNGEPSTGSYLQQTSALTAQFAAQLPNVASTVFSTFSRVIKGSSPAPPSSLAASSYANDPSSAHGVGSYGSPSEYQTVPNPYAQPSSASSSLGPLINSSACDPSTFGSPTLPLSAITPDDHQHTVGAQSVAGPPPPAPTFYNPEQVPSAAAVPAPPPPTAHGGLSNTYRLGGSKKKTYAHIPGLSTTTQPLVGSTAPVQNAAAALSPPVTQPFVAPSTVTAGFAGPYPPEPVNLVTELKQSVPPEEEPSKGKSSLLNFLPSNILEKLPKPGFGGEKKEAPAPFTGGISSGSIVDQFVDVKTSVPPPPLSSTTPATVPSFFASPPVVDFAPPSVVAQTQANSFFTAAPPEAADPVSSTVPAVPESEAPPLPSQTAAAPPVFFTPAQVPTVRTVPSVASKSNPYSSTRLASGVGRYKNPLAPIVPTAAGTVFLPNQPPPLSTAHQPGIVQTGVQPQPPLPPQSVPTGGPPSIFTPPVSAFVQPSVLSNAQAQGNHPPLLPSTGAPPSIFTPSVIPLENTPIAPVSIFNPTAPFPADKSEDLEKSTPPPPAAAAAPEGSVHPALVPASKANTNGAPPSSLGSIFNPYATLQKPQEEEQVNSHFKVQQSVITAEPSFYNPANLPDSATVTASFASAVEPVQTPIAPFGIATTSTAPQSVNSFPISFLGTETAQPLGSSAKPIVDSRSKSSENVLSQPPRPNSNLSEPATIFPGSVPPADIFLPDAEEEKLSQLAAQDANGNKILSNFFGANFSQQSPPIGTAPSVASQRNANFVFSTQQPIEQQAKRTVVSSPEPAPAINPVDFFNSNTIVLQESDSIKTGQTISSVPLFNFFGRASEPAPPAPVAVHAPVEQEPVLQPNDTRKDSVKEATPTTTAAAEPSSVSHVSSLSNLNDRYDEGAPRIELASNEPIFSSDNLFDFKASAYQDGGLYSRDTGRTYDTYDGNSSMAAMATTSVGAQDTNTTNTGTSIAESSTTNIAYRPTYNHWFYRREVEGKSLWSPFTMADSMALEDGLTTLQARGEIEADNDSNPPVIVHTDGGRYDVSIKERTRTPVYWKGAANEVRRCSWFYKTVDSRFVPYEEEVADLLEREYKEAATSGEWHRRVTIPNGETVVFHGPSVIVHFLQTQNPDTWGGGSSPVPSTTNRPRVVKRGIDEFNIDDDEPEKIDHLLFMVHGIGEACDLRFRRVEEVVDEFRSISAQLVQSHYRSSFDRGDVGRVEILPISWHDDLHSEESGVDEKLKSITLPSIPKLRHFTNDTLLDVLFYTSPMFCQSIIDAVGKSLNRLYTLFCQRNPTFHGRVSLAGHSLGSLILFDLLCHQKRAEQKQPCEPENSENPDDDTVSPLTPHHAVVKHRPLVRKCSQQINYEVGPAGTGQPYITYPQLMFQPKMFFALGSPIGMFVTIRGIDALGQDFKLPTCDGFFNIFHPYDPVAYRIEALINPDLSTLAPVLIPHHKGRKRMHLELKETVLRVGNDLRQRVTDVFRNTLDTVYSLTAMGTKPDSKAIQKEVDKVLQDQLKFDTAGSTSNLSSGTSDVDSGETNLPLGQLNQSRRVDYVLQEAPFEFINEYLFALTSHVCYWDSEDTMLFLMKEIYSSLGVQTDHQVPQQTMTIERPLAPTSPTAAASNCSLNSNYNLFPQEVPAARDAPENRL</sequence>
<feature type="compositionally biased region" description="Low complexity" evidence="2">
    <location>
        <begin position="939"/>
        <end position="963"/>
    </location>
</feature>
<organism evidence="4 5">
    <name type="scientific">Anopheles christyi</name>
    <dbReference type="NCBI Taxonomy" id="43041"/>
    <lineage>
        <taxon>Eukaryota</taxon>
        <taxon>Metazoa</taxon>
        <taxon>Ecdysozoa</taxon>
        <taxon>Arthropoda</taxon>
        <taxon>Hexapoda</taxon>
        <taxon>Insecta</taxon>
        <taxon>Pterygota</taxon>
        <taxon>Neoptera</taxon>
        <taxon>Endopterygota</taxon>
        <taxon>Diptera</taxon>
        <taxon>Nematocera</taxon>
        <taxon>Culicoidea</taxon>
        <taxon>Culicidae</taxon>
        <taxon>Anophelinae</taxon>
        <taxon>Anopheles</taxon>
    </lineage>
</organism>
<feature type="compositionally biased region" description="Polar residues" evidence="2">
    <location>
        <begin position="760"/>
        <end position="776"/>
    </location>
</feature>
<dbReference type="Pfam" id="PF23464">
    <property type="entry name" value="WWE_3"/>
    <property type="match status" value="1"/>
</dbReference>
<dbReference type="SMART" id="SM01127">
    <property type="entry name" value="DDHD"/>
    <property type="match status" value="1"/>
</dbReference>
<dbReference type="Pfam" id="PF02862">
    <property type="entry name" value="DDHD"/>
    <property type="match status" value="1"/>
</dbReference>